<reference evidence="5" key="1">
    <citation type="submission" date="2023-06" db="EMBL/GenBank/DDBJ databases">
        <title>Two novel species of Acinetobacter isolated from motorbike repairing workshop in Vietnam.</title>
        <authorList>
            <person name="Le N.T.T."/>
        </authorList>
    </citation>
    <scope>NUCLEOTIDE SEQUENCE</scope>
    <source>
        <strain evidence="5">VNH17</strain>
    </source>
</reference>
<dbReference type="InterPro" id="IPR050557">
    <property type="entry name" value="RTX_toxin/Mannuronan_C5-epim"/>
</dbReference>
<dbReference type="InterPro" id="IPR018511">
    <property type="entry name" value="Hemolysin-typ_Ca-bd_CS"/>
</dbReference>
<comment type="subcellular location">
    <subcellularLocation>
        <location evidence="1">Secreted</location>
    </subcellularLocation>
</comment>
<proteinExistence type="predicted"/>
<dbReference type="InterPro" id="IPR010221">
    <property type="entry name" value="VCBS_dom"/>
</dbReference>
<dbReference type="Pfam" id="PF17963">
    <property type="entry name" value="Big_9"/>
    <property type="match status" value="3"/>
</dbReference>
<keyword evidence="3" id="KW-0106">Calcium</keyword>
<dbReference type="InterPro" id="IPR013783">
    <property type="entry name" value="Ig-like_fold"/>
</dbReference>
<dbReference type="Gene3D" id="2.150.10.10">
    <property type="entry name" value="Serralysin-like metalloprotease, C-terminal"/>
    <property type="match status" value="2"/>
</dbReference>
<name>A0ABT7WQ97_9GAMM</name>
<evidence type="ECO:0000313" key="6">
    <source>
        <dbReference type="Proteomes" id="UP001168524"/>
    </source>
</evidence>
<dbReference type="RefSeq" id="WP_267981084.1">
    <property type="nucleotide sequence ID" value="NZ_JAPQKF010000004.1"/>
</dbReference>
<dbReference type="Proteomes" id="UP001168524">
    <property type="component" value="Unassembled WGS sequence"/>
</dbReference>
<accession>A0ABT7WQ97</accession>
<dbReference type="Pfam" id="PF00353">
    <property type="entry name" value="HemolysinCabind"/>
    <property type="match status" value="2"/>
</dbReference>
<dbReference type="PROSITE" id="PS00018">
    <property type="entry name" value="EF_HAND_1"/>
    <property type="match status" value="1"/>
</dbReference>
<dbReference type="SUPFAM" id="SSF51120">
    <property type="entry name" value="beta-Roll"/>
    <property type="match status" value="1"/>
</dbReference>
<dbReference type="InterPro" id="IPR019960">
    <property type="entry name" value="T1SS_VCA0849"/>
</dbReference>
<evidence type="ECO:0000256" key="2">
    <source>
        <dbReference type="ARBA" id="ARBA00022525"/>
    </source>
</evidence>
<feature type="domain" description="Bacterial Ig-like" evidence="4">
    <location>
        <begin position="1410"/>
        <end position="1485"/>
    </location>
</feature>
<protein>
    <submittedName>
        <fullName evidence="5">Type I secretion C-terminal target domain-containing protein</fullName>
    </submittedName>
</protein>
<dbReference type="InterPro" id="IPR011049">
    <property type="entry name" value="Serralysin-like_metalloprot_C"/>
</dbReference>
<keyword evidence="2" id="KW-0964">Secreted</keyword>
<dbReference type="PANTHER" id="PTHR38340">
    <property type="entry name" value="S-LAYER PROTEIN"/>
    <property type="match status" value="1"/>
</dbReference>
<gene>
    <name evidence="5" type="ORF">QTA56_11530</name>
</gene>
<sequence length="1872" mass="193003">MLIDITIDTDLNANGTITGHELNGSANVQAHIGLGDDAYEGMQVQVTVTGPVAGGTITINHTVTATDLANNSFPITIPTIGSGAITIGATTTDTDGHTDTVNAGVIVAPQDMITNITVIDDLDHNNLINAAELGSDGTFNVQVGLGADAYDGMVVTVNGQSYTVNSTDLQNGYIVASIVGVNQLMNISAQAHDVWGNLDSAATWIGVDTIPPSTDGTVITIDPITGDDILDALEAGGTVTVTGTLTGVTGEAANSANTHVTVTINGVDYDATVNFTGTNATWTVNVDGGDLALDDDLTVDATATFTDAAGNSSSITTAHDYALDVQDLITTIDVVADLNGDGVINLDELGTDGVFDIHVNLGVDAVDGTVINVNGTLYTVNSADVDNGYITVSLPASAAVNGVVNIVATATDGFGHIDTANAQIGIVVDPLLQIHAFDNLADAYIDVVPQQLFDNANLGSHGYLAMVDIANLDLQALRSDAINFNVAGGTVDNVTFSYSLPLGAGVLDDVKLVVQKLDASGHWVAVQGTGDADFLNLDVLSGNSVTLNNLAAGTYRAFLAHEGAVIDVSLLGTLSATADVYSTTQVNYVVTAATGNVIEDVGLHGTEVDVLTATTVLQSVTFNGTTTDMTSAGLTIVGHYGTLQIDEQGEYTYTPNANSAGLGLVDQFTYTLHDPATGMSSSATLYFHLDSHQVDMTWGDADHPAQPATIDFNAVDDLVTAAINPSLLQVGDDVDFGSHSYLALVGLSDLDLSLLDNGDINFTVAAGESADVTFCYSALATVGVLGDGYGVLVQKFDTATNQWVTVNNAMTDGFISLELLASGQVAATMHGLGEGTYRAFMTYDSSLGEVGLLGKLTATADIYDLDQIAQPQYAVAEHDAVLGSHGYLALVGLLGLNAAIIGSNSVGFNVNNATGDVTLSYSTLIGAGALSDYQLVIQHKDASGNWVALNGSGQWNVLDLQLLNSGTGVTLTGLETGEYRAAMVYTGVLGGGLGGTLTATADLYDLNTIVNGYTSVAVHGNVLGDVGVTGHSDTTTPFTVVHSVTYGANTVDIGASGVITINGQYGTLVMYANGSYTYTPNADNVGLGQVEHFTYNIVDPTGNDYQASAQLIIHIDSDLVDMTWDPMNPLAPATVNIAADADVAVAGIDAGALLVGNDLMIGEQAYAALIGVAGINLPILGTPAMSFTVADGHTQNMTFSYSTAVSLGILNDDYKVVVQKLVNGEWVAVAGSNTSGIINLDLLANGQVVATVNNLDAGQYRAFMAYDGVGVGLAGKLTATADVYDPSQHAVLPVTGNVLADDSVTVFTKVTSVDFNGQSVAVNEMGATTIHGQYGTLVISANGHYTYTPYTNLVGLGQVETFTYHVTDPTGIDFTSSATLTITIAGQDMNPAILAVADNFGAEQGNVFNGGSTDDTTPTFYGVAEAGSTVVLFANGTEVGTTTAGADGKWSLTTTPITHLGQYIFTVEATNTTGHTFTSAEFDLDIIASVGQQKPEVALTNNALLGLVGADVAGLITLDQQPLLAVDVNNDIKRVEVEYNSGIVGLNVINLLTTLLGGNGVGFAYSQGLAAEFGLNVDVTDRLQGISLFGSDSMKIIITAADNGTIDNQKLMEFMATIHASKDLVQLNLADSVTVTAYDSVHAQPTVQSLAQLLDVGLLSNLLGHGTASYVVEGGATADVIDQSAVTDHNVRIYGYDGDDTLTGGQCNDIVRGGAGNDKLFGNAGNDYLDGGTGNDELHGGAGNDILIGGAGNDTLEGGAGSDTAIYQLLVAGDATGGNGTDTWTDFHVGQVGADAEADRIDVRDLLSGSGANAGNIEQYLSVQYDADNHTATVKIDRDGTGGADSTNLLILTNQTNEVTLAELLHNQQILF</sequence>
<dbReference type="EMBL" id="JAUDZE010000004">
    <property type="protein sequence ID" value="MDN0014855.1"/>
    <property type="molecule type" value="Genomic_DNA"/>
</dbReference>
<evidence type="ECO:0000259" key="4">
    <source>
        <dbReference type="Pfam" id="PF19077"/>
    </source>
</evidence>
<evidence type="ECO:0000256" key="1">
    <source>
        <dbReference type="ARBA" id="ARBA00004613"/>
    </source>
</evidence>
<dbReference type="PROSITE" id="PS00330">
    <property type="entry name" value="HEMOLYSIN_CALCIUM"/>
    <property type="match status" value="3"/>
</dbReference>
<dbReference type="Pfam" id="PF19077">
    <property type="entry name" value="Big_13"/>
    <property type="match status" value="1"/>
</dbReference>
<dbReference type="NCBIfam" id="TIGR03661">
    <property type="entry name" value="T1SS_VCA0849"/>
    <property type="match status" value="1"/>
</dbReference>
<dbReference type="InterPro" id="IPR044016">
    <property type="entry name" value="Big_13"/>
</dbReference>
<dbReference type="InterPro" id="IPR055014">
    <property type="entry name" value="BapA_Bap-like_C"/>
</dbReference>
<dbReference type="NCBIfam" id="NF045619">
    <property type="entry name" value="adhes_GNV_Cterm"/>
    <property type="match status" value="1"/>
</dbReference>
<dbReference type="InterPro" id="IPR001343">
    <property type="entry name" value="Hemolysn_Ca-bd"/>
</dbReference>
<dbReference type="NCBIfam" id="NF033510">
    <property type="entry name" value="Ca_tandemer"/>
    <property type="match status" value="2"/>
</dbReference>
<keyword evidence="6" id="KW-1185">Reference proteome</keyword>
<dbReference type="PRINTS" id="PR00313">
    <property type="entry name" value="CABNDNGRPT"/>
</dbReference>
<evidence type="ECO:0000313" key="5">
    <source>
        <dbReference type="EMBL" id="MDN0014855.1"/>
    </source>
</evidence>
<organism evidence="5 6">
    <name type="scientific">Acinetobacter thutiue</name>
    <dbReference type="NCBI Taxonomy" id="2998078"/>
    <lineage>
        <taxon>Bacteria</taxon>
        <taxon>Pseudomonadati</taxon>
        <taxon>Pseudomonadota</taxon>
        <taxon>Gammaproteobacteria</taxon>
        <taxon>Moraxellales</taxon>
        <taxon>Moraxellaceae</taxon>
        <taxon>Acinetobacter</taxon>
    </lineage>
</organism>
<dbReference type="PANTHER" id="PTHR38340:SF1">
    <property type="entry name" value="S-LAYER PROTEIN"/>
    <property type="match status" value="1"/>
</dbReference>
<dbReference type="NCBIfam" id="TIGR01965">
    <property type="entry name" value="VCBS_repeat"/>
    <property type="match status" value="1"/>
</dbReference>
<dbReference type="Gene3D" id="2.60.40.10">
    <property type="entry name" value="Immunoglobulins"/>
    <property type="match status" value="2"/>
</dbReference>
<comment type="caution">
    <text evidence="5">The sequence shown here is derived from an EMBL/GenBank/DDBJ whole genome shotgun (WGS) entry which is preliminary data.</text>
</comment>
<evidence type="ECO:0000256" key="3">
    <source>
        <dbReference type="ARBA" id="ARBA00022837"/>
    </source>
</evidence>
<dbReference type="InterPro" id="IPR018247">
    <property type="entry name" value="EF_Hand_1_Ca_BS"/>
</dbReference>